<dbReference type="Proteomes" id="UP000271889">
    <property type="component" value="Unassembled WGS sequence"/>
</dbReference>
<evidence type="ECO:0000259" key="7">
    <source>
        <dbReference type="Pfam" id="PF00105"/>
    </source>
</evidence>
<evidence type="ECO:0000313" key="9">
    <source>
        <dbReference type="Proteomes" id="UP000271889"/>
    </source>
</evidence>
<dbReference type="Pfam" id="PF00105">
    <property type="entry name" value="zf-C4"/>
    <property type="match status" value="1"/>
</dbReference>
<evidence type="ECO:0000313" key="8">
    <source>
        <dbReference type="EMBL" id="VDK50767.1"/>
    </source>
</evidence>
<evidence type="ECO:0000256" key="5">
    <source>
        <dbReference type="ARBA" id="ARBA00023125"/>
    </source>
</evidence>
<keyword evidence="6" id="KW-0804">Transcription</keyword>
<sequence>MLKDIAQDSAESQDETIKAIVSYNSYPKNVCPTTCAVCGDSASGYHYEVTRPEYTCSEQVQVQEVLVI</sequence>
<reference evidence="8 9" key="1">
    <citation type="submission" date="2018-11" db="EMBL/GenBank/DDBJ databases">
        <authorList>
            <consortium name="Pathogen Informatics"/>
        </authorList>
    </citation>
    <scope>NUCLEOTIDE SEQUENCE [LARGE SCALE GENOMIC DNA]</scope>
</reference>
<evidence type="ECO:0000256" key="3">
    <source>
        <dbReference type="ARBA" id="ARBA00022833"/>
    </source>
</evidence>
<dbReference type="OrthoDB" id="5832942at2759"/>
<keyword evidence="9" id="KW-1185">Reference proteome</keyword>
<keyword evidence="1" id="KW-0479">Metal-binding</keyword>
<dbReference type="EMBL" id="UYRV01003820">
    <property type="protein sequence ID" value="VDK50767.1"/>
    <property type="molecule type" value="Genomic_DNA"/>
</dbReference>
<evidence type="ECO:0000256" key="2">
    <source>
        <dbReference type="ARBA" id="ARBA00022771"/>
    </source>
</evidence>
<dbReference type="GO" id="GO:0003700">
    <property type="term" value="F:DNA-binding transcription factor activity"/>
    <property type="evidence" value="ECO:0007669"/>
    <property type="project" value="InterPro"/>
</dbReference>
<dbReference type="GO" id="GO:0008270">
    <property type="term" value="F:zinc ion binding"/>
    <property type="evidence" value="ECO:0007669"/>
    <property type="project" value="UniProtKB-KW"/>
</dbReference>
<gene>
    <name evidence="8" type="ORF">CGOC_LOCUS1863</name>
</gene>
<dbReference type="InterPro" id="IPR001628">
    <property type="entry name" value="Znf_hrmn_rcpt"/>
</dbReference>
<dbReference type="GO" id="GO:0043565">
    <property type="term" value="F:sequence-specific DNA binding"/>
    <property type="evidence" value="ECO:0007669"/>
    <property type="project" value="InterPro"/>
</dbReference>
<keyword evidence="2" id="KW-0863">Zinc-finger</keyword>
<accession>A0A3P6QXC2</accession>
<dbReference type="AlphaFoldDB" id="A0A3P6QXC2"/>
<name>A0A3P6QXC2_CYLGO</name>
<keyword evidence="5" id="KW-0238">DNA-binding</keyword>
<evidence type="ECO:0000256" key="1">
    <source>
        <dbReference type="ARBA" id="ARBA00022723"/>
    </source>
</evidence>
<keyword evidence="3" id="KW-0862">Zinc</keyword>
<evidence type="ECO:0000256" key="4">
    <source>
        <dbReference type="ARBA" id="ARBA00023015"/>
    </source>
</evidence>
<keyword evidence="4" id="KW-0805">Transcription regulation</keyword>
<protein>
    <recommendedName>
        <fullName evidence="7">Nuclear receptor domain-containing protein</fullName>
    </recommendedName>
</protein>
<proteinExistence type="predicted"/>
<organism evidence="8 9">
    <name type="scientific">Cylicostephanus goldi</name>
    <name type="common">Nematode worm</name>
    <dbReference type="NCBI Taxonomy" id="71465"/>
    <lineage>
        <taxon>Eukaryota</taxon>
        <taxon>Metazoa</taxon>
        <taxon>Ecdysozoa</taxon>
        <taxon>Nematoda</taxon>
        <taxon>Chromadorea</taxon>
        <taxon>Rhabditida</taxon>
        <taxon>Rhabditina</taxon>
        <taxon>Rhabditomorpha</taxon>
        <taxon>Strongyloidea</taxon>
        <taxon>Strongylidae</taxon>
        <taxon>Cylicostephanus</taxon>
    </lineage>
</organism>
<evidence type="ECO:0000256" key="6">
    <source>
        <dbReference type="ARBA" id="ARBA00023163"/>
    </source>
</evidence>
<feature type="domain" description="Nuclear receptor" evidence="7">
    <location>
        <begin position="34"/>
        <end position="52"/>
    </location>
</feature>